<feature type="region of interest" description="Disordered" evidence="2">
    <location>
        <begin position="111"/>
        <end position="340"/>
    </location>
</feature>
<reference evidence="3 4" key="1">
    <citation type="submission" date="2018-08" db="EMBL/GenBank/DDBJ databases">
        <title>Fibrisoma montanum sp. nov., isolated from Danxia mountain soil.</title>
        <authorList>
            <person name="Huang Y."/>
        </authorList>
    </citation>
    <scope>NUCLEOTIDE SEQUENCE [LARGE SCALE GENOMIC DNA]</scope>
    <source>
        <strain evidence="3 4">HYT19</strain>
    </source>
</reference>
<dbReference type="RefSeq" id="WP_119666191.1">
    <property type="nucleotide sequence ID" value="NZ_QXED01000001.1"/>
</dbReference>
<dbReference type="OrthoDB" id="916076at2"/>
<feature type="compositionally biased region" description="Low complexity" evidence="2">
    <location>
        <begin position="115"/>
        <end position="135"/>
    </location>
</feature>
<sequence length="618" mass="67407">MNDKFNDRIRQKLEDLQPTYREKDWVRMQSYLHQHGFPPAWSGASRWLQPVATGLTAASLLVAIVWQYQTNRELQTKLDSLTQTVTRLEQSQTALQQTPLRADTVYIARVNPVQPQQTPSLSTNTSTLTEGSTTNAGLPRPRSNRTAADVPQPIPSTDGTSDALTSRVTPDRVTLRQSSPASGASDGTSDANQTESRQTRSVPASDAVTRSPNAPGALPNQKTIASGRVPNQSDPARTEPTGLTTPDASVDKLANADKPTNATQPAETPGATTGATSAGGKPPGSPASDQRTARNRMPGGTSPGRERRTTERIQTGRESDALPTNPPATDVLGTSETATGRPDTQLAVAPLQPLTIQPNTDALITRFNRRARRIKPTAPSAPVTLVAVQTPKQKAADVTNAEPVSVRPTPSGQIRIGGAAEVGTNQQSVGAYGEVLLGRHWSVGVGLNRIWLPSERFVTEVQFRTEKRHDFRRDFGRGVTYIHDILDITLQGYSWQVPISANYRLPMKRGFVLTSSVGANLSVYTQEQATYLLRLRYIPIPQPGPGPKPGYDKDRIVEFRQQQSNNFYHSWMVSAGVEKQVNRFVFQASPYITIPFWIAPSSLNNTSVGVRARVLFQF</sequence>
<proteinExistence type="predicted"/>
<feature type="coiled-coil region" evidence="1">
    <location>
        <begin position="71"/>
        <end position="98"/>
    </location>
</feature>
<evidence type="ECO:0000256" key="1">
    <source>
        <dbReference type="SAM" id="Coils"/>
    </source>
</evidence>
<feature type="compositionally biased region" description="Polar residues" evidence="2">
    <location>
        <begin position="220"/>
        <end position="247"/>
    </location>
</feature>
<accession>A0A418MIT4</accession>
<evidence type="ECO:0000256" key="2">
    <source>
        <dbReference type="SAM" id="MobiDB-lite"/>
    </source>
</evidence>
<organism evidence="3 4">
    <name type="scientific">Fibrisoma montanum</name>
    <dbReference type="NCBI Taxonomy" id="2305895"/>
    <lineage>
        <taxon>Bacteria</taxon>
        <taxon>Pseudomonadati</taxon>
        <taxon>Bacteroidota</taxon>
        <taxon>Cytophagia</taxon>
        <taxon>Cytophagales</taxon>
        <taxon>Spirosomataceae</taxon>
        <taxon>Fibrisoma</taxon>
    </lineage>
</organism>
<dbReference type="EMBL" id="QXED01000001">
    <property type="protein sequence ID" value="RIV27340.1"/>
    <property type="molecule type" value="Genomic_DNA"/>
</dbReference>
<evidence type="ECO:0008006" key="5">
    <source>
        <dbReference type="Google" id="ProtNLM"/>
    </source>
</evidence>
<evidence type="ECO:0000313" key="4">
    <source>
        <dbReference type="Proteomes" id="UP000283523"/>
    </source>
</evidence>
<dbReference type="AlphaFoldDB" id="A0A418MIT4"/>
<comment type="caution">
    <text evidence="3">The sequence shown here is derived from an EMBL/GenBank/DDBJ whole genome shotgun (WGS) entry which is preliminary data.</text>
</comment>
<dbReference type="Proteomes" id="UP000283523">
    <property type="component" value="Unassembled WGS sequence"/>
</dbReference>
<feature type="compositionally biased region" description="Polar residues" evidence="2">
    <location>
        <begin position="175"/>
        <end position="212"/>
    </location>
</feature>
<name>A0A418MIT4_9BACT</name>
<feature type="compositionally biased region" description="Low complexity" evidence="2">
    <location>
        <begin position="262"/>
        <end position="280"/>
    </location>
</feature>
<gene>
    <name evidence="3" type="ORF">DYU11_03235</name>
</gene>
<keyword evidence="1" id="KW-0175">Coiled coil</keyword>
<keyword evidence="4" id="KW-1185">Reference proteome</keyword>
<evidence type="ECO:0000313" key="3">
    <source>
        <dbReference type="EMBL" id="RIV27340.1"/>
    </source>
</evidence>
<protein>
    <recommendedName>
        <fullName evidence="5">Outer membrane protein beta-barrel domain-containing protein</fullName>
    </recommendedName>
</protein>
<feature type="compositionally biased region" description="Basic and acidic residues" evidence="2">
    <location>
        <begin position="304"/>
        <end position="320"/>
    </location>
</feature>
<feature type="compositionally biased region" description="Polar residues" evidence="2">
    <location>
        <begin position="155"/>
        <end position="168"/>
    </location>
</feature>